<proteinExistence type="inferred from homology"/>
<feature type="site" description="Important for catalytic activity" evidence="7">
    <location>
        <position position="235"/>
    </location>
</feature>
<dbReference type="EMBL" id="AP019309">
    <property type="protein sequence ID" value="BBH25998.1"/>
    <property type="molecule type" value="Genomic_DNA"/>
</dbReference>
<dbReference type="InParanoid" id="A0A3G9JP26"/>
<keyword evidence="3 7" id="KW-1133">Transmembrane helix</keyword>
<dbReference type="GO" id="GO:0005886">
    <property type="term" value="C:plasma membrane"/>
    <property type="evidence" value="ECO:0007669"/>
    <property type="project" value="UniProtKB-UniRule"/>
</dbReference>
<comment type="function">
    <text evidence="7">Functions as a peptidoglycan terminase that cleaves nascent peptidoglycan strands endolytically to terminate their elongation.</text>
</comment>
<evidence type="ECO:0000256" key="4">
    <source>
        <dbReference type="ARBA" id="ARBA00023136"/>
    </source>
</evidence>
<dbReference type="Proteomes" id="UP000268059">
    <property type="component" value="Chromosome"/>
</dbReference>
<comment type="catalytic activity">
    <reaction evidence="7">
        <text>a peptidoglycan chain = a peptidoglycan chain with N-acetyl-1,6-anhydromuramyl-[peptide] at the reducing end + a peptidoglycan chain with N-acetylglucosamine at the non-reducing end.</text>
        <dbReference type="EC" id="4.2.2.29"/>
    </reaction>
</comment>
<dbReference type="GO" id="GO:0009252">
    <property type="term" value="P:peptidoglycan biosynthetic process"/>
    <property type="evidence" value="ECO:0007669"/>
    <property type="project" value="UniProtKB-UniRule"/>
</dbReference>
<evidence type="ECO:0000256" key="6">
    <source>
        <dbReference type="ARBA" id="ARBA00023316"/>
    </source>
</evidence>
<dbReference type="GO" id="GO:0008932">
    <property type="term" value="F:lytic endotransglycosylase activity"/>
    <property type="evidence" value="ECO:0007669"/>
    <property type="project" value="UniProtKB-UniRule"/>
</dbReference>
<evidence type="ECO:0000256" key="2">
    <source>
        <dbReference type="ARBA" id="ARBA00022692"/>
    </source>
</evidence>
<sequence length="349" mass="39504">MKKKLIIIILAIIIAVGGSAFYYNHAINSAAGTDETVVVTVDAGDTCHKMITKLSQSGLIESTLAAKVYVKFHPTTLKANTYKLNKNMNFKQMLAIMHTANTKYVVNNKLTVKEGTTLSQIAIDVAACLTKIQRKTVTPEEVLKQWSDTNYLNTLMSKYWFIKADTQKAGIKYPLEGYFYPETYYINEKNATLDTITTKLLDAMNTKLTPYQSSMTALNYTPHQFLTLSSIVERESLFDADRPKIAGVFMNRLKKNMYLQSDVTVNYALGRTGVKVSHKMLKTKSPYNTYLHKGLPIGPVATVSQKTLEAVAHYTPSDYYYFFAKKDGTVIYSKTYKEHQKAVKENKWY</sequence>
<evidence type="ECO:0000256" key="1">
    <source>
        <dbReference type="ARBA" id="ARBA00022475"/>
    </source>
</evidence>
<comment type="similarity">
    <text evidence="7">Belongs to the transglycosylase MltG family.</text>
</comment>
<dbReference type="Gene3D" id="3.30.1490.480">
    <property type="entry name" value="Endolytic murein transglycosylase"/>
    <property type="match status" value="1"/>
</dbReference>
<reference evidence="8 9" key="1">
    <citation type="submission" date="2018-11" db="EMBL/GenBank/DDBJ databases">
        <title>Novel Erysipelotrichaceae bacterium isolated from small intestine of a swine.</title>
        <authorList>
            <person name="Kim J.S."/>
            <person name="Choe H."/>
            <person name="Lee Y.R."/>
            <person name="Kim K.M."/>
            <person name="Park D.S."/>
        </authorList>
    </citation>
    <scope>NUCLEOTIDE SEQUENCE [LARGE SCALE GENOMIC DNA]</scope>
    <source>
        <strain evidence="8 9">SG0102</strain>
    </source>
</reference>
<keyword evidence="5 7" id="KW-0456">Lyase</keyword>
<evidence type="ECO:0000256" key="3">
    <source>
        <dbReference type="ARBA" id="ARBA00022989"/>
    </source>
</evidence>
<keyword evidence="9" id="KW-1185">Reference proteome</keyword>
<keyword evidence="4 7" id="KW-0472">Membrane</keyword>
<dbReference type="InterPro" id="IPR003770">
    <property type="entry name" value="MLTG-like"/>
</dbReference>
<dbReference type="PANTHER" id="PTHR30518">
    <property type="entry name" value="ENDOLYTIC MUREIN TRANSGLYCOSYLASE"/>
    <property type="match status" value="1"/>
</dbReference>
<evidence type="ECO:0000256" key="5">
    <source>
        <dbReference type="ARBA" id="ARBA00023239"/>
    </source>
</evidence>
<keyword evidence="2 7" id="KW-0812">Transmembrane</keyword>
<dbReference type="NCBIfam" id="TIGR00247">
    <property type="entry name" value="endolytic transglycosylase MltG"/>
    <property type="match status" value="1"/>
</dbReference>
<keyword evidence="6 7" id="KW-0961">Cell wall biogenesis/degradation</keyword>
<evidence type="ECO:0000256" key="7">
    <source>
        <dbReference type="HAMAP-Rule" id="MF_02065"/>
    </source>
</evidence>
<dbReference type="KEGG" id="ebm:SG0102_09320"/>
<dbReference type="Pfam" id="PF02618">
    <property type="entry name" value="YceG"/>
    <property type="match status" value="1"/>
</dbReference>
<dbReference type="FunCoup" id="A0A3G9JP26">
    <property type="interactions" value="269"/>
</dbReference>
<evidence type="ECO:0000313" key="8">
    <source>
        <dbReference type="EMBL" id="BBH25998.1"/>
    </source>
</evidence>
<dbReference type="EC" id="4.2.2.29" evidence="7"/>
<dbReference type="HAMAP" id="MF_02065">
    <property type="entry name" value="MltG"/>
    <property type="match status" value="1"/>
</dbReference>
<name>A0A3G9JP26_9FIRM</name>
<dbReference type="Gene3D" id="3.30.160.60">
    <property type="entry name" value="Classic Zinc Finger"/>
    <property type="match status" value="1"/>
</dbReference>
<dbReference type="OrthoDB" id="9814591at2"/>
<evidence type="ECO:0000313" key="9">
    <source>
        <dbReference type="Proteomes" id="UP000268059"/>
    </source>
</evidence>
<accession>A0A3G9JP26</accession>
<protein>
    <recommendedName>
        <fullName evidence="7">Endolytic murein transglycosylase</fullName>
        <ecNumber evidence="7">4.2.2.29</ecNumber>
    </recommendedName>
    <alternativeName>
        <fullName evidence="7">Peptidoglycan lytic transglycosylase</fullName>
    </alternativeName>
    <alternativeName>
        <fullName evidence="7">Peptidoglycan polymerization terminase</fullName>
    </alternativeName>
</protein>
<dbReference type="RefSeq" id="WP_125118909.1">
    <property type="nucleotide sequence ID" value="NZ_AP019309.1"/>
</dbReference>
<organism evidence="8 9">
    <name type="scientific">Intestinibaculum porci</name>
    <dbReference type="NCBI Taxonomy" id="2487118"/>
    <lineage>
        <taxon>Bacteria</taxon>
        <taxon>Bacillati</taxon>
        <taxon>Bacillota</taxon>
        <taxon>Erysipelotrichia</taxon>
        <taxon>Erysipelotrichales</taxon>
        <taxon>Erysipelotrichaceae</taxon>
        <taxon>Intestinibaculum</taxon>
    </lineage>
</organism>
<dbReference type="PANTHER" id="PTHR30518:SF2">
    <property type="entry name" value="ENDOLYTIC MUREIN TRANSGLYCOSYLASE"/>
    <property type="match status" value="1"/>
</dbReference>
<dbReference type="GO" id="GO:0071555">
    <property type="term" value="P:cell wall organization"/>
    <property type="evidence" value="ECO:0007669"/>
    <property type="project" value="UniProtKB-KW"/>
</dbReference>
<gene>
    <name evidence="7" type="primary">mltG</name>
    <name evidence="8" type="ORF">SG0102_09320</name>
</gene>
<dbReference type="AlphaFoldDB" id="A0A3G9JP26"/>
<dbReference type="CDD" id="cd08010">
    <property type="entry name" value="MltG_like"/>
    <property type="match status" value="1"/>
</dbReference>
<keyword evidence="1 7" id="KW-1003">Cell membrane</keyword>